<reference evidence="3" key="1">
    <citation type="submission" date="2019-02" db="EMBL/GenBank/DDBJ databases">
        <title>Draft genome sequence of Planktothrix agardhii NIES-905.</title>
        <authorList>
            <person name="Yamaguchi H."/>
            <person name="Suzuki S."/>
            <person name="Kawachi M."/>
        </authorList>
    </citation>
    <scope>NUCLEOTIDE SEQUENCE [LARGE SCALE GENOMIC DNA]</scope>
    <source>
        <strain evidence="3">CCAP 1459/11A</strain>
    </source>
</reference>
<evidence type="ECO:0000313" key="2">
    <source>
        <dbReference type="EMBL" id="GDZ92366.1"/>
    </source>
</evidence>
<sequence>MDKNTPKEVRKRAKYLCEYCHASEKWQYVQFTIDHIIPLDQSGANSPDNLALACFHCNRKKSNKITATDPESNLEVSLFNPRLHDWKNHFIWSKDKLYIIGLTSIGRATVQLLELNRNRIIDIRAADLIAERHPPSDDPILANEMSSE</sequence>
<dbReference type="SMART" id="SM00507">
    <property type="entry name" value="HNHc"/>
    <property type="match status" value="1"/>
</dbReference>
<evidence type="ECO:0000259" key="1">
    <source>
        <dbReference type="SMART" id="SM00507"/>
    </source>
</evidence>
<dbReference type="InterPro" id="IPR003615">
    <property type="entry name" value="HNH_nuc"/>
</dbReference>
<protein>
    <submittedName>
        <fullName evidence="2">HNH endonuclease</fullName>
    </submittedName>
</protein>
<keyword evidence="2" id="KW-0378">Hydrolase</keyword>
<dbReference type="Pfam" id="PF01844">
    <property type="entry name" value="HNH"/>
    <property type="match status" value="1"/>
</dbReference>
<dbReference type="PANTHER" id="PTHR33877">
    <property type="entry name" value="SLL1193 PROTEIN"/>
    <property type="match status" value="1"/>
</dbReference>
<dbReference type="Gene3D" id="1.10.30.50">
    <property type="match status" value="1"/>
</dbReference>
<dbReference type="EMBL" id="BJCD01000027">
    <property type="protein sequence ID" value="GDZ92366.1"/>
    <property type="molecule type" value="Genomic_DNA"/>
</dbReference>
<dbReference type="AlphaFoldDB" id="A0A4P5Z8K3"/>
<dbReference type="Proteomes" id="UP000299794">
    <property type="component" value="Unassembled WGS sequence"/>
</dbReference>
<dbReference type="InterPro" id="IPR002711">
    <property type="entry name" value="HNH"/>
</dbReference>
<dbReference type="CDD" id="cd00085">
    <property type="entry name" value="HNHc"/>
    <property type="match status" value="1"/>
</dbReference>
<evidence type="ECO:0000313" key="3">
    <source>
        <dbReference type="Proteomes" id="UP000299794"/>
    </source>
</evidence>
<name>A0A4P5Z8K3_PLAAG</name>
<comment type="caution">
    <text evidence="2">The sequence shown here is derived from an EMBL/GenBank/DDBJ whole genome shotgun (WGS) entry which is preliminary data.</text>
</comment>
<keyword evidence="2" id="KW-0255">Endonuclease</keyword>
<dbReference type="PANTHER" id="PTHR33877:SF1">
    <property type="entry name" value="TYPE IV METHYL-DIRECTED RESTRICTION ENZYME ECOKMCRA"/>
    <property type="match status" value="1"/>
</dbReference>
<accession>A0A4P5Z8K3</accession>
<dbReference type="InterPro" id="IPR052892">
    <property type="entry name" value="NA-targeting_endonuclease"/>
</dbReference>
<organism evidence="2 3">
    <name type="scientific">Planktothrix agardhii CCAP 1459/11A</name>
    <dbReference type="NCBI Taxonomy" id="282420"/>
    <lineage>
        <taxon>Bacteria</taxon>
        <taxon>Bacillati</taxon>
        <taxon>Cyanobacteriota</taxon>
        <taxon>Cyanophyceae</taxon>
        <taxon>Oscillatoriophycideae</taxon>
        <taxon>Oscillatoriales</taxon>
        <taxon>Microcoleaceae</taxon>
        <taxon>Planktothrix</taxon>
    </lineage>
</organism>
<gene>
    <name evidence="2" type="ORF">PA905_00610</name>
</gene>
<dbReference type="GO" id="GO:0004519">
    <property type="term" value="F:endonuclease activity"/>
    <property type="evidence" value="ECO:0007669"/>
    <property type="project" value="UniProtKB-KW"/>
</dbReference>
<proteinExistence type="predicted"/>
<dbReference type="GO" id="GO:0003676">
    <property type="term" value="F:nucleic acid binding"/>
    <property type="evidence" value="ECO:0007669"/>
    <property type="project" value="InterPro"/>
</dbReference>
<feature type="domain" description="HNH nuclease" evidence="1">
    <location>
        <begin position="4"/>
        <end position="59"/>
    </location>
</feature>
<dbReference type="RefSeq" id="WP_026795325.1">
    <property type="nucleotide sequence ID" value="NZ_BJCD01000027.1"/>
</dbReference>
<keyword evidence="2" id="KW-0540">Nuclease</keyword>
<dbReference type="GO" id="GO:0008270">
    <property type="term" value="F:zinc ion binding"/>
    <property type="evidence" value="ECO:0007669"/>
    <property type="project" value="InterPro"/>
</dbReference>